<dbReference type="GO" id="GO:0005886">
    <property type="term" value="C:plasma membrane"/>
    <property type="evidence" value="ECO:0007669"/>
    <property type="project" value="TreeGrafter"/>
</dbReference>
<dbReference type="InterPro" id="IPR036890">
    <property type="entry name" value="HATPase_C_sf"/>
</dbReference>
<dbReference type="Gene3D" id="6.10.340.10">
    <property type="match status" value="1"/>
</dbReference>
<evidence type="ECO:0000256" key="8">
    <source>
        <dbReference type="ARBA" id="ARBA00022989"/>
    </source>
</evidence>
<dbReference type="InterPro" id="IPR003661">
    <property type="entry name" value="HisK_dim/P_dom"/>
</dbReference>
<dbReference type="InterPro" id="IPR005467">
    <property type="entry name" value="His_kinase_dom"/>
</dbReference>
<dbReference type="PROSITE" id="PS50109">
    <property type="entry name" value="HIS_KIN"/>
    <property type="match status" value="1"/>
</dbReference>
<comment type="subcellular location">
    <subcellularLocation>
        <location evidence="2">Membrane</location>
    </subcellularLocation>
</comment>
<dbReference type="SUPFAM" id="SSF47384">
    <property type="entry name" value="Homodimeric domain of signal transducing histidine kinase"/>
    <property type="match status" value="1"/>
</dbReference>
<dbReference type="InterPro" id="IPR036097">
    <property type="entry name" value="HisK_dim/P_sf"/>
</dbReference>
<dbReference type="SUPFAM" id="SSF55874">
    <property type="entry name" value="ATPase domain of HSP90 chaperone/DNA topoisomerase II/histidine kinase"/>
    <property type="match status" value="1"/>
</dbReference>
<comment type="catalytic activity">
    <reaction evidence="1">
        <text>ATP + protein L-histidine = ADP + protein N-phospho-L-histidine.</text>
        <dbReference type="EC" id="2.7.13.3"/>
    </reaction>
</comment>
<feature type="domain" description="Histidine kinase" evidence="12">
    <location>
        <begin position="222"/>
        <end position="421"/>
    </location>
</feature>
<evidence type="ECO:0000259" key="12">
    <source>
        <dbReference type="PROSITE" id="PS50109"/>
    </source>
</evidence>
<dbReference type="InterPro" id="IPR004358">
    <property type="entry name" value="Sig_transdc_His_kin-like_C"/>
</dbReference>
<dbReference type="PANTHER" id="PTHR45436">
    <property type="entry name" value="SENSOR HISTIDINE KINASE YKOH"/>
    <property type="match status" value="1"/>
</dbReference>
<dbReference type="AlphaFoldDB" id="A0A2T5MJK8"/>
<feature type="transmembrane region" description="Helical" evidence="11">
    <location>
        <begin position="140"/>
        <end position="163"/>
    </location>
</feature>
<dbReference type="EC" id="2.7.13.3" evidence="3"/>
<evidence type="ECO:0000313" key="14">
    <source>
        <dbReference type="EMBL" id="PTU32763.1"/>
    </source>
</evidence>
<keyword evidence="10 11" id="KW-0472">Membrane</keyword>
<evidence type="ECO:0000256" key="6">
    <source>
        <dbReference type="ARBA" id="ARBA00022692"/>
    </source>
</evidence>
<dbReference type="SMART" id="SM00388">
    <property type="entry name" value="HisKA"/>
    <property type="match status" value="1"/>
</dbReference>
<dbReference type="CDD" id="cd00075">
    <property type="entry name" value="HATPase"/>
    <property type="match status" value="1"/>
</dbReference>
<sequence length="421" mass="46823">MPFNLRLSLRSRFVGALLIVATLISGGFYYAMDQFIDVLEEELVTQSLMREVNAFTDYHLQNPGIKPPERDGIRTYVYKAGEASTDLPTPMANWSNGKTDDFKWKGSEYQGIRHDIGDTRIYMSIDLVRVENLEVRLVGLAWIFIAGCLVAAAIVGAGLSLLVTRPVSRLARLVTDIDPMDRGIKVGGQFGDHEVGQIARAFDQYLEKIDQYVEREKAFTDDASHELRTPLSVIISATHLLQEDPQLSERSIERLARIRRAASQMQALIEALLFLAREDGGIANDNCALHEILHERADAFSDQLTDKALSINVDIRVPVTVQAPQAMVLCVVQNLISNAIQNTSKGRIDISLTEHEFVVQDTGTGIANNALDHIFERRYRGAQSRGLGLGLYIVHRICDRLGWQISASNADGAGARFVVKF</sequence>
<keyword evidence="4" id="KW-0597">Phosphoprotein</keyword>
<dbReference type="RefSeq" id="WP_107938470.1">
    <property type="nucleotide sequence ID" value="NZ_QANS01000001.1"/>
</dbReference>
<comment type="caution">
    <text evidence="14">The sequence shown here is derived from an EMBL/GenBank/DDBJ whole genome shotgun (WGS) entry which is preliminary data.</text>
</comment>
<evidence type="ECO:0000256" key="7">
    <source>
        <dbReference type="ARBA" id="ARBA00022777"/>
    </source>
</evidence>
<dbReference type="EMBL" id="QANS01000001">
    <property type="protein sequence ID" value="PTU32763.1"/>
    <property type="molecule type" value="Genomic_DNA"/>
</dbReference>
<dbReference type="Gene3D" id="1.10.287.130">
    <property type="match status" value="1"/>
</dbReference>
<name>A0A2T5MJK8_9GAMM</name>
<feature type="domain" description="HAMP" evidence="13">
    <location>
        <begin position="161"/>
        <end position="214"/>
    </location>
</feature>
<keyword evidence="6 11" id="KW-0812">Transmembrane</keyword>
<proteinExistence type="predicted"/>
<evidence type="ECO:0000256" key="1">
    <source>
        <dbReference type="ARBA" id="ARBA00000085"/>
    </source>
</evidence>
<dbReference type="InterPro" id="IPR003660">
    <property type="entry name" value="HAMP_dom"/>
</dbReference>
<reference evidence="14 15" key="1">
    <citation type="submission" date="2018-04" db="EMBL/GenBank/DDBJ databases">
        <title>Novel species isolated from glacier.</title>
        <authorList>
            <person name="Liu Q."/>
            <person name="Xin Y.-H."/>
        </authorList>
    </citation>
    <scope>NUCLEOTIDE SEQUENCE [LARGE SCALE GENOMIC DNA]</scope>
    <source>
        <strain evidence="14 15">GT1R17</strain>
    </source>
</reference>
<evidence type="ECO:0000256" key="5">
    <source>
        <dbReference type="ARBA" id="ARBA00022679"/>
    </source>
</evidence>
<dbReference type="PROSITE" id="PS50885">
    <property type="entry name" value="HAMP"/>
    <property type="match status" value="1"/>
</dbReference>
<dbReference type="InterPro" id="IPR050428">
    <property type="entry name" value="TCS_sensor_his_kinase"/>
</dbReference>
<evidence type="ECO:0000313" key="15">
    <source>
        <dbReference type="Proteomes" id="UP000244248"/>
    </source>
</evidence>
<evidence type="ECO:0000256" key="11">
    <source>
        <dbReference type="SAM" id="Phobius"/>
    </source>
</evidence>
<evidence type="ECO:0000259" key="13">
    <source>
        <dbReference type="PROSITE" id="PS50885"/>
    </source>
</evidence>
<dbReference type="Gene3D" id="3.30.565.10">
    <property type="entry name" value="Histidine kinase-like ATPase, C-terminal domain"/>
    <property type="match status" value="1"/>
</dbReference>
<keyword evidence="5" id="KW-0808">Transferase</keyword>
<gene>
    <name evidence="14" type="ORF">CJD38_01180</name>
</gene>
<dbReference type="Pfam" id="PF02518">
    <property type="entry name" value="HATPase_c"/>
    <property type="match status" value="1"/>
</dbReference>
<organism evidence="14 15">
    <name type="scientific">Stenotrophobium rhamnosiphilum</name>
    <dbReference type="NCBI Taxonomy" id="2029166"/>
    <lineage>
        <taxon>Bacteria</taxon>
        <taxon>Pseudomonadati</taxon>
        <taxon>Pseudomonadota</taxon>
        <taxon>Gammaproteobacteria</taxon>
        <taxon>Nevskiales</taxon>
        <taxon>Nevskiaceae</taxon>
        <taxon>Stenotrophobium</taxon>
    </lineage>
</organism>
<evidence type="ECO:0000256" key="9">
    <source>
        <dbReference type="ARBA" id="ARBA00023012"/>
    </source>
</evidence>
<dbReference type="Pfam" id="PF00512">
    <property type="entry name" value="HisKA"/>
    <property type="match status" value="1"/>
</dbReference>
<protein>
    <recommendedName>
        <fullName evidence="3">histidine kinase</fullName>
        <ecNumber evidence="3">2.7.13.3</ecNumber>
    </recommendedName>
</protein>
<dbReference type="CDD" id="cd00082">
    <property type="entry name" value="HisKA"/>
    <property type="match status" value="1"/>
</dbReference>
<keyword evidence="7" id="KW-0418">Kinase</keyword>
<dbReference type="Proteomes" id="UP000244248">
    <property type="component" value="Unassembled WGS sequence"/>
</dbReference>
<evidence type="ECO:0000256" key="2">
    <source>
        <dbReference type="ARBA" id="ARBA00004370"/>
    </source>
</evidence>
<dbReference type="PANTHER" id="PTHR45436:SF16">
    <property type="entry name" value="HISTIDINE KINASE"/>
    <property type="match status" value="1"/>
</dbReference>
<evidence type="ECO:0000256" key="3">
    <source>
        <dbReference type="ARBA" id="ARBA00012438"/>
    </source>
</evidence>
<keyword evidence="8 11" id="KW-1133">Transmembrane helix</keyword>
<evidence type="ECO:0000256" key="10">
    <source>
        <dbReference type="ARBA" id="ARBA00023136"/>
    </source>
</evidence>
<keyword evidence="9" id="KW-0902">Two-component regulatory system</keyword>
<evidence type="ECO:0000256" key="4">
    <source>
        <dbReference type="ARBA" id="ARBA00022553"/>
    </source>
</evidence>
<keyword evidence="15" id="KW-1185">Reference proteome</keyword>
<dbReference type="SMART" id="SM00387">
    <property type="entry name" value="HATPase_c"/>
    <property type="match status" value="1"/>
</dbReference>
<dbReference type="InterPro" id="IPR003594">
    <property type="entry name" value="HATPase_dom"/>
</dbReference>
<dbReference type="PRINTS" id="PR00344">
    <property type="entry name" value="BCTRLSENSOR"/>
</dbReference>
<dbReference type="GO" id="GO:0000155">
    <property type="term" value="F:phosphorelay sensor kinase activity"/>
    <property type="evidence" value="ECO:0007669"/>
    <property type="project" value="InterPro"/>
</dbReference>
<feature type="transmembrane region" description="Helical" evidence="11">
    <location>
        <begin position="12"/>
        <end position="32"/>
    </location>
</feature>
<accession>A0A2T5MJK8</accession>
<dbReference type="OrthoDB" id="9121563at2"/>